<dbReference type="Pfam" id="PF00076">
    <property type="entry name" value="RRM_1"/>
    <property type="match status" value="1"/>
</dbReference>
<dbReference type="SUPFAM" id="SSF54928">
    <property type="entry name" value="RNA-binding domain, RBD"/>
    <property type="match status" value="1"/>
</dbReference>
<evidence type="ECO:0000256" key="2">
    <source>
        <dbReference type="PROSITE-ProRule" id="PRU00176"/>
    </source>
</evidence>
<dbReference type="GO" id="GO:0003723">
    <property type="term" value="F:RNA binding"/>
    <property type="evidence" value="ECO:0007669"/>
    <property type="project" value="UniProtKB-UniRule"/>
</dbReference>
<dbReference type="PANTHER" id="PTHR23236:SF11">
    <property type="entry name" value="EUKARYOTIC TRANSLATION INITIATION FACTOR 4H"/>
    <property type="match status" value="1"/>
</dbReference>
<gene>
    <name evidence="5" type="ORF">ARAM_005138</name>
</gene>
<dbReference type="FunFam" id="3.30.70.330:FF:000356">
    <property type="entry name" value="Translation initiation factor 4B"/>
    <property type="match status" value="1"/>
</dbReference>
<protein>
    <submittedName>
        <fullName evidence="5">Translation initiation factor 4B</fullName>
    </submittedName>
</protein>
<feature type="compositionally biased region" description="Basic and acidic residues" evidence="3">
    <location>
        <begin position="213"/>
        <end position="231"/>
    </location>
</feature>
<keyword evidence="5" id="KW-0648">Protein biosynthesis</keyword>
<keyword evidence="1 2" id="KW-0694">RNA-binding</keyword>
<comment type="caution">
    <text evidence="5">The sequence shown here is derived from an EMBL/GenBank/DDBJ whole genome shotgun (WGS) entry which is preliminary data.</text>
</comment>
<dbReference type="EMBL" id="JZBS01004049">
    <property type="protein sequence ID" value="KKK12462.1"/>
    <property type="molecule type" value="Genomic_DNA"/>
</dbReference>
<dbReference type="OrthoDB" id="48651at2759"/>
<dbReference type="SMART" id="SM00360">
    <property type="entry name" value="RRM"/>
    <property type="match status" value="1"/>
</dbReference>
<feature type="compositionally biased region" description="Basic and acidic residues" evidence="3">
    <location>
        <begin position="263"/>
        <end position="277"/>
    </location>
</feature>
<feature type="compositionally biased region" description="Basic and acidic residues" evidence="3">
    <location>
        <begin position="361"/>
        <end position="404"/>
    </location>
</feature>
<evidence type="ECO:0000259" key="4">
    <source>
        <dbReference type="PROSITE" id="PS50102"/>
    </source>
</evidence>
<feature type="compositionally biased region" description="Low complexity" evidence="3">
    <location>
        <begin position="297"/>
        <end position="329"/>
    </location>
</feature>
<dbReference type="PANTHER" id="PTHR23236">
    <property type="entry name" value="EUKARYOTIC TRANSLATION INITIATION FACTOR 4B/4H"/>
    <property type="match status" value="1"/>
</dbReference>
<dbReference type="PROSITE" id="PS50102">
    <property type="entry name" value="RRM"/>
    <property type="match status" value="1"/>
</dbReference>
<keyword evidence="6" id="KW-1185">Reference proteome</keyword>
<feature type="domain" description="RRM" evidence="4">
    <location>
        <begin position="85"/>
        <end position="161"/>
    </location>
</feature>
<dbReference type="Proteomes" id="UP000034291">
    <property type="component" value="Unassembled WGS sequence"/>
</dbReference>
<evidence type="ECO:0000313" key="5">
    <source>
        <dbReference type="EMBL" id="KKK12462.1"/>
    </source>
</evidence>
<proteinExistence type="predicted"/>
<dbReference type="STRING" id="308745.A0A0F8WMC4"/>
<feature type="region of interest" description="Disordered" evidence="3">
    <location>
        <begin position="14"/>
        <end position="84"/>
    </location>
</feature>
<dbReference type="GO" id="GO:0003743">
    <property type="term" value="F:translation initiation factor activity"/>
    <property type="evidence" value="ECO:0007669"/>
    <property type="project" value="UniProtKB-KW"/>
</dbReference>
<dbReference type="GO" id="GO:0005730">
    <property type="term" value="C:nucleolus"/>
    <property type="evidence" value="ECO:0007669"/>
    <property type="project" value="TreeGrafter"/>
</dbReference>
<feature type="compositionally biased region" description="Low complexity" evidence="3">
    <location>
        <begin position="451"/>
        <end position="465"/>
    </location>
</feature>
<evidence type="ECO:0000313" key="6">
    <source>
        <dbReference type="Proteomes" id="UP000034291"/>
    </source>
</evidence>
<dbReference type="InterPro" id="IPR035979">
    <property type="entry name" value="RBD_domain_sf"/>
</dbReference>
<dbReference type="AlphaFoldDB" id="A0A0F8WMC4"/>
<evidence type="ECO:0000256" key="1">
    <source>
        <dbReference type="ARBA" id="ARBA00022884"/>
    </source>
</evidence>
<reference evidence="5 6" key="1">
    <citation type="submission" date="2015-02" db="EMBL/GenBank/DDBJ databases">
        <title>Draft Genome Sequences of Two Closely-Related Aflatoxigenic Aspergillus Species Obtained from the Cote d'Ivoire.</title>
        <authorList>
            <person name="Moore G.G."/>
            <person name="Beltz S.B."/>
            <person name="Mack B.M."/>
        </authorList>
    </citation>
    <scope>NUCLEOTIDE SEQUENCE [LARGE SCALE GENOMIC DNA]</scope>
    <source>
        <strain evidence="5 6">SRRC1468</strain>
    </source>
</reference>
<organism evidence="5 6">
    <name type="scientific">Aspergillus rambellii</name>
    <dbReference type="NCBI Taxonomy" id="308745"/>
    <lineage>
        <taxon>Eukaryota</taxon>
        <taxon>Fungi</taxon>
        <taxon>Dikarya</taxon>
        <taxon>Ascomycota</taxon>
        <taxon>Pezizomycotina</taxon>
        <taxon>Eurotiomycetes</taxon>
        <taxon>Eurotiomycetidae</taxon>
        <taxon>Eurotiales</taxon>
        <taxon>Aspergillaceae</taxon>
        <taxon>Aspergillus</taxon>
        <taxon>Aspergillus subgen. Nidulantes</taxon>
    </lineage>
</organism>
<feature type="region of interest" description="Disordered" evidence="3">
    <location>
        <begin position="167"/>
        <end position="477"/>
    </location>
</feature>
<accession>A0A0F8WMC4</accession>
<dbReference type="InterPro" id="IPR012677">
    <property type="entry name" value="Nucleotide-bd_a/b_plait_sf"/>
</dbReference>
<dbReference type="Gene3D" id="3.30.70.330">
    <property type="match status" value="1"/>
</dbReference>
<evidence type="ECO:0000256" key="3">
    <source>
        <dbReference type="SAM" id="MobiDB-lite"/>
    </source>
</evidence>
<keyword evidence="5" id="KW-0396">Initiation factor</keyword>
<dbReference type="InterPro" id="IPR000504">
    <property type="entry name" value="RRM_dom"/>
</dbReference>
<name>A0A0F8WMC4_9EURO</name>
<sequence length="545" mass="58853">MSIGTFLADENFGSWADEMDDMPLPAGKSTAPPPTETHRSPAASSFGGERRAAAPSTSGFGGSNFNEDRGFAMREPLPLPTQPPYTAHVGNLSFDATSADISDLFVDCGVTNVRIVEDKLTKSPKGFGYVEFETVDGLKKALDLSGATLQGRAIRVSIAEPPKERDVKEFDWTRKGPLPEAPQRRVPERSSFGRNLDNVSDAGSERMGGGRRSNFESDGKFRDLSNWERKGPLSPPPMREGGRPRSNEGPGFRRSSPAWGEGRSQDGSRPPRREFQERTPTAADLDNQWRARMKPDQAAAQPAANEPSAPSSPATPAAVPVAAPATRPRLNLQKRTVTESPAAGTETKSSIFGGAKPIDTAAREKEVEERRQIALRQKKEADDKAKAEKTEKQRVTKDQTKPEKSGSTADPNGRDTADTPQGGKNFEILRRAGEEENGNTANPDQGEEAGDSAATADAPQEATASKTNGSWRLRLHPPRTLPMKRAGALWDQGSATTAAVAAPSLRFIDTPLELSRHSTEASHPSAKRTCVRDTLRIVPPRQSGH</sequence>